<evidence type="ECO:0000256" key="6">
    <source>
        <dbReference type="ARBA" id="ARBA00023136"/>
    </source>
</evidence>
<dbReference type="Gene3D" id="1.10.3720.10">
    <property type="entry name" value="MetI-like"/>
    <property type="match status" value="1"/>
</dbReference>
<sequence>MNKLMKPDGSGSAASKVSKTHLGDYLMIAPTGVLFIVFGFLPILYILGYSFTEYNGFSDPKWVGLLNYWRCFQDIGWWQTVINTVEFGLLIPLLQIPLALVIAVILNGKIRGKNFFRVTYFLPNITSSAVMGIIFYFMFATDNGIANAILKTLHLISANIDWFSNEWVAKWIIVLFRLWFGIGFYMVLFLAALQRLPLDIYESAQIDGANTFVTFTKITLPMLGDLFKVITALSILDAMKLFDSIKAITNGAPAGKTEVMTMYIYRYFFEGGGGGSVVAQEGYASAVSIIATIIVAAVALLYMNFTKNEADETGG</sequence>
<comment type="similarity">
    <text evidence="7">Belongs to the binding-protein-dependent transport system permease family.</text>
</comment>
<name>A0A4R1RA02_HYDET</name>
<feature type="domain" description="ABC transmembrane type-1" evidence="8">
    <location>
        <begin position="81"/>
        <end position="302"/>
    </location>
</feature>
<feature type="transmembrane region" description="Helical" evidence="7">
    <location>
        <begin position="25"/>
        <end position="47"/>
    </location>
</feature>
<comment type="caution">
    <text evidence="9">The sequence shown here is derived from an EMBL/GenBank/DDBJ whole genome shotgun (WGS) entry which is preliminary data.</text>
</comment>
<dbReference type="OrthoDB" id="9785347at2"/>
<evidence type="ECO:0000256" key="3">
    <source>
        <dbReference type="ARBA" id="ARBA00022475"/>
    </source>
</evidence>
<dbReference type="RefSeq" id="WP_132015628.1">
    <property type="nucleotide sequence ID" value="NZ_SLUN01000024.1"/>
</dbReference>
<dbReference type="PANTHER" id="PTHR30193:SF37">
    <property type="entry name" value="INNER MEMBRANE ABC TRANSPORTER PERMEASE PROTEIN YCJO"/>
    <property type="match status" value="1"/>
</dbReference>
<feature type="transmembrane region" description="Helical" evidence="7">
    <location>
        <begin position="87"/>
        <end position="106"/>
    </location>
</feature>
<keyword evidence="4 7" id="KW-0812">Transmembrane</keyword>
<protein>
    <submittedName>
        <fullName evidence="9">Raffinose/stachyose/melibiose transport system permease protein</fullName>
    </submittedName>
</protein>
<keyword evidence="6 7" id="KW-0472">Membrane</keyword>
<keyword evidence="5 7" id="KW-1133">Transmembrane helix</keyword>
<organism evidence="9 10">
    <name type="scientific">Hydrogenispora ethanolica</name>
    <dbReference type="NCBI Taxonomy" id="1082276"/>
    <lineage>
        <taxon>Bacteria</taxon>
        <taxon>Bacillati</taxon>
        <taxon>Bacillota</taxon>
        <taxon>Hydrogenispora</taxon>
    </lineage>
</organism>
<keyword evidence="10" id="KW-1185">Reference proteome</keyword>
<proteinExistence type="inferred from homology"/>
<dbReference type="CDD" id="cd06261">
    <property type="entry name" value="TM_PBP2"/>
    <property type="match status" value="1"/>
</dbReference>
<accession>A0A4R1RA02</accession>
<gene>
    <name evidence="9" type="ORF">EDC14_102427</name>
</gene>
<evidence type="ECO:0000313" key="9">
    <source>
        <dbReference type="EMBL" id="TCL62561.1"/>
    </source>
</evidence>
<feature type="transmembrane region" description="Helical" evidence="7">
    <location>
        <begin position="283"/>
        <end position="305"/>
    </location>
</feature>
<keyword evidence="3" id="KW-1003">Cell membrane</keyword>
<feature type="transmembrane region" description="Helical" evidence="7">
    <location>
        <begin position="171"/>
        <end position="193"/>
    </location>
</feature>
<dbReference type="Proteomes" id="UP000295008">
    <property type="component" value="Unassembled WGS sequence"/>
</dbReference>
<evidence type="ECO:0000256" key="1">
    <source>
        <dbReference type="ARBA" id="ARBA00004651"/>
    </source>
</evidence>
<dbReference type="Pfam" id="PF00528">
    <property type="entry name" value="BPD_transp_1"/>
    <property type="match status" value="1"/>
</dbReference>
<keyword evidence="2 7" id="KW-0813">Transport</keyword>
<comment type="subcellular location">
    <subcellularLocation>
        <location evidence="1 7">Cell membrane</location>
        <topology evidence="1 7">Multi-pass membrane protein</topology>
    </subcellularLocation>
</comment>
<dbReference type="InterPro" id="IPR035906">
    <property type="entry name" value="MetI-like_sf"/>
</dbReference>
<dbReference type="InterPro" id="IPR051393">
    <property type="entry name" value="ABC_transporter_permease"/>
</dbReference>
<evidence type="ECO:0000259" key="8">
    <source>
        <dbReference type="PROSITE" id="PS50928"/>
    </source>
</evidence>
<dbReference type="PANTHER" id="PTHR30193">
    <property type="entry name" value="ABC TRANSPORTER PERMEASE PROTEIN"/>
    <property type="match status" value="1"/>
</dbReference>
<feature type="transmembrane region" description="Helical" evidence="7">
    <location>
        <begin position="118"/>
        <end position="139"/>
    </location>
</feature>
<dbReference type="SUPFAM" id="SSF161098">
    <property type="entry name" value="MetI-like"/>
    <property type="match status" value="1"/>
</dbReference>
<evidence type="ECO:0000256" key="4">
    <source>
        <dbReference type="ARBA" id="ARBA00022692"/>
    </source>
</evidence>
<evidence type="ECO:0000256" key="7">
    <source>
        <dbReference type="RuleBase" id="RU363032"/>
    </source>
</evidence>
<dbReference type="GO" id="GO:0055085">
    <property type="term" value="P:transmembrane transport"/>
    <property type="evidence" value="ECO:0007669"/>
    <property type="project" value="InterPro"/>
</dbReference>
<evidence type="ECO:0000256" key="2">
    <source>
        <dbReference type="ARBA" id="ARBA00022448"/>
    </source>
</evidence>
<evidence type="ECO:0000313" key="10">
    <source>
        <dbReference type="Proteomes" id="UP000295008"/>
    </source>
</evidence>
<dbReference type="PROSITE" id="PS50928">
    <property type="entry name" value="ABC_TM1"/>
    <property type="match status" value="1"/>
</dbReference>
<dbReference type="GO" id="GO:0005886">
    <property type="term" value="C:plasma membrane"/>
    <property type="evidence" value="ECO:0007669"/>
    <property type="project" value="UniProtKB-SubCell"/>
</dbReference>
<dbReference type="AlphaFoldDB" id="A0A4R1RA02"/>
<dbReference type="EMBL" id="SLUN01000024">
    <property type="protein sequence ID" value="TCL62561.1"/>
    <property type="molecule type" value="Genomic_DNA"/>
</dbReference>
<evidence type="ECO:0000256" key="5">
    <source>
        <dbReference type="ARBA" id="ARBA00022989"/>
    </source>
</evidence>
<dbReference type="InterPro" id="IPR000515">
    <property type="entry name" value="MetI-like"/>
</dbReference>
<reference evidence="9 10" key="1">
    <citation type="submission" date="2019-03" db="EMBL/GenBank/DDBJ databases">
        <title>Genomic Encyclopedia of Type Strains, Phase IV (KMG-IV): sequencing the most valuable type-strain genomes for metagenomic binning, comparative biology and taxonomic classification.</title>
        <authorList>
            <person name="Goeker M."/>
        </authorList>
    </citation>
    <scope>NUCLEOTIDE SEQUENCE [LARGE SCALE GENOMIC DNA]</scope>
    <source>
        <strain evidence="9 10">LX-B</strain>
    </source>
</reference>